<name>A0A8K0Y277_9RHOB</name>
<gene>
    <name evidence="1" type="ORF">JL811_07305</name>
</gene>
<dbReference type="AlphaFoldDB" id="A0A8K0Y277"/>
<comment type="caution">
    <text evidence="1">The sequence shown here is derived from an EMBL/GenBank/DDBJ whole genome shotgun (WGS) entry which is preliminary data.</text>
</comment>
<sequence>MTAAATVPRRTGRRSAGRGALVILALFLASSGALRLGSGLGGAFARTAETTAGPAPPLECPLPPAALLEALQEREDRISVQEAALADRQAAVNLAETAVAGRIEALEAAESRLAATLERADGAAEADLARLTEVYESMKPKVAAGLFSAMAPEFASGFLGRMRPDAAAAILSGMTPEAAYTVSALLAARHSDVPRN</sequence>
<evidence type="ECO:0000313" key="2">
    <source>
        <dbReference type="Proteomes" id="UP000648908"/>
    </source>
</evidence>
<protein>
    <recommendedName>
        <fullName evidence="3">Flagellar motility protein MotE, a chaperone for MotC folding</fullName>
    </recommendedName>
</protein>
<accession>A0A8K0Y277</accession>
<reference evidence="1" key="1">
    <citation type="submission" date="2021-01" db="EMBL/GenBank/DDBJ databases">
        <title>Tabrizicola alba sp. nov. a motile alkaliphilic bacterium isolated from a soda lake.</title>
        <authorList>
            <person name="Szuroczki S."/>
            <person name="Abbaszade G."/>
            <person name="Schumann P."/>
            <person name="Toth E."/>
        </authorList>
    </citation>
    <scope>NUCLEOTIDE SEQUENCE</scope>
    <source>
        <strain evidence="1">DMG-N-6</strain>
    </source>
</reference>
<keyword evidence="2" id="KW-1185">Reference proteome</keyword>
<evidence type="ECO:0000313" key="1">
    <source>
        <dbReference type="EMBL" id="MBL4917029.1"/>
    </source>
</evidence>
<organism evidence="1 2">
    <name type="scientific">Szabonella alba</name>
    <dbReference type="NCBI Taxonomy" id="2804194"/>
    <lineage>
        <taxon>Bacteria</taxon>
        <taxon>Pseudomonadati</taxon>
        <taxon>Pseudomonadota</taxon>
        <taxon>Alphaproteobacteria</taxon>
        <taxon>Rhodobacterales</taxon>
        <taxon>Paracoccaceae</taxon>
        <taxon>Szabonella</taxon>
    </lineage>
</organism>
<dbReference type="RefSeq" id="WP_202687819.1">
    <property type="nucleotide sequence ID" value="NZ_JAESVN010000002.1"/>
</dbReference>
<dbReference type="EMBL" id="JAESVN010000002">
    <property type="protein sequence ID" value="MBL4917029.1"/>
    <property type="molecule type" value="Genomic_DNA"/>
</dbReference>
<proteinExistence type="predicted"/>
<evidence type="ECO:0008006" key="3">
    <source>
        <dbReference type="Google" id="ProtNLM"/>
    </source>
</evidence>
<dbReference type="SUPFAM" id="SSF158791">
    <property type="entry name" value="MgtE N-terminal domain-like"/>
    <property type="match status" value="1"/>
</dbReference>
<dbReference type="Proteomes" id="UP000648908">
    <property type="component" value="Unassembled WGS sequence"/>
</dbReference>